<reference evidence="1" key="1">
    <citation type="journal article" date="2023" name="G3 (Bethesda)">
        <title>A reference genome for the long-term kleptoplast-retaining sea slug Elysia crispata morphotype clarki.</title>
        <authorList>
            <person name="Eastman K.E."/>
            <person name="Pendleton A.L."/>
            <person name="Shaikh M.A."/>
            <person name="Suttiyut T."/>
            <person name="Ogas R."/>
            <person name="Tomko P."/>
            <person name="Gavelis G."/>
            <person name="Widhalm J.R."/>
            <person name="Wisecaver J.H."/>
        </authorList>
    </citation>
    <scope>NUCLEOTIDE SEQUENCE</scope>
    <source>
        <strain evidence="1">ECLA1</strain>
    </source>
</reference>
<comment type="caution">
    <text evidence="1">The sequence shown here is derived from an EMBL/GenBank/DDBJ whole genome shotgun (WGS) entry which is preliminary data.</text>
</comment>
<proteinExistence type="predicted"/>
<evidence type="ECO:0000313" key="2">
    <source>
        <dbReference type="Proteomes" id="UP001283361"/>
    </source>
</evidence>
<gene>
    <name evidence="1" type="ORF">RRG08_025874</name>
</gene>
<dbReference type="AlphaFoldDB" id="A0AAE0ZQ23"/>
<evidence type="ECO:0000313" key="1">
    <source>
        <dbReference type="EMBL" id="KAK3773208.1"/>
    </source>
</evidence>
<accession>A0AAE0ZQ23</accession>
<sequence>MKANLQSSGSLHLCKLLPVVTADGGGTDNYCHHNLTRKTTFCSGAARALLGCACVCSCVSTKIRQPMVRYRPGKNLEHNTGQLRDNAASLVLEVWSHGTRSHSDMIIGQNGRLVEQFNLTVK</sequence>
<protein>
    <submittedName>
        <fullName evidence="1">Uncharacterized protein</fullName>
    </submittedName>
</protein>
<dbReference type="EMBL" id="JAWDGP010003555">
    <property type="protein sequence ID" value="KAK3773208.1"/>
    <property type="molecule type" value="Genomic_DNA"/>
</dbReference>
<keyword evidence="2" id="KW-1185">Reference proteome</keyword>
<name>A0AAE0ZQ23_9GAST</name>
<organism evidence="1 2">
    <name type="scientific">Elysia crispata</name>
    <name type="common">lettuce slug</name>
    <dbReference type="NCBI Taxonomy" id="231223"/>
    <lineage>
        <taxon>Eukaryota</taxon>
        <taxon>Metazoa</taxon>
        <taxon>Spiralia</taxon>
        <taxon>Lophotrochozoa</taxon>
        <taxon>Mollusca</taxon>
        <taxon>Gastropoda</taxon>
        <taxon>Heterobranchia</taxon>
        <taxon>Euthyneura</taxon>
        <taxon>Panpulmonata</taxon>
        <taxon>Sacoglossa</taxon>
        <taxon>Placobranchoidea</taxon>
        <taxon>Plakobranchidae</taxon>
        <taxon>Elysia</taxon>
    </lineage>
</organism>
<dbReference type="Proteomes" id="UP001283361">
    <property type="component" value="Unassembled WGS sequence"/>
</dbReference>